<dbReference type="Pfam" id="PF12833">
    <property type="entry name" value="HTH_18"/>
    <property type="match status" value="1"/>
</dbReference>
<dbReference type="InterPro" id="IPR018060">
    <property type="entry name" value="HTH_AraC"/>
</dbReference>
<evidence type="ECO:0000256" key="2">
    <source>
        <dbReference type="ARBA" id="ARBA00023125"/>
    </source>
</evidence>
<dbReference type="Proteomes" id="UP000269097">
    <property type="component" value="Chromosome"/>
</dbReference>
<evidence type="ECO:0000313" key="6">
    <source>
        <dbReference type="Proteomes" id="UP000269097"/>
    </source>
</evidence>
<dbReference type="SMART" id="SM00342">
    <property type="entry name" value="HTH_ARAC"/>
    <property type="match status" value="1"/>
</dbReference>
<dbReference type="Gene3D" id="1.10.10.60">
    <property type="entry name" value="Homeodomain-like"/>
    <property type="match status" value="1"/>
</dbReference>
<feature type="domain" description="HTH araC/xylS-type" evidence="4">
    <location>
        <begin position="168"/>
        <end position="269"/>
    </location>
</feature>
<dbReference type="EMBL" id="CP033433">
    <property type="protein sequence ID" value="AYQ73761.1"/>
    <property type="molecule type" value="Genomic_DNA"/>
</dbReference>
<protein>
    <submittedName>
        <fullName evidence="5">AraC family transcriptional regulator</fullName>
    </submittedName>
</protein>
<organism evidence="5 6">
    <name type="scientific">Cohnella candidum</name>
    <dbReference type="NCBI Taxonomy" id="2674991"/>
    <lineage>
        <taxon>Bacteria</taxon>
        <taxon>Bacillati</taxon>
        <taxon>Bacillota</taxon>
        <taxon>Bacilli</taxon>
        <taxon>Bacillales</taxon>
        <taxon>Paenibacillaceae</taxon>
        <taxon>Cohnella</taxon>
    </lineage>
</organism>
<reference evidence="5 6" key="1">
    <citation type="submission" date="2018-10" db="EMBL/GenBank/DDBJ databases">
        <title>Genome Sequence of Cohnella sp.</title>
        <authorList>
            <person name="Srinivasan S."/>
            <person name="Kim M.K."/>
        </authorList>
    </citation>
    <scope>NUCLEOTIDE SEQUENCE [LARGE SCALE GENOMIC DNA]</scope>
    <source>
        <strain evidence="5 6">18JY8-7</strain>
    </source>
</reference>
<sequence length="273" mass="31405">MKPAAQGTKGILNAEAGKRKFRLERYEPSEDLTFAIELIWTVVWDLRGEEPYDQTILSYPSVNLTFEADADGIFAGVYGVPENTYTRHLRDEGWTLGVKFRPGGFYPFWRKPVSDLTGQRMDLKSMFGDEGAALAEQVLADRPDTAKQIERVEQFLRERLTERDEEVGRIGRMVEAVIADRSIVKVEDMAERFGLQVRSLQRLFNRYVGVSPKWVIQRYRLQEAADLMERGETPDWPALAQELGYYDQAHFIKDFKSVIGKAPESYIKNLQPE</sequence>
<dbReference type="InterPro" id="IPR050204">
    <property type="entry name" value="AraC_XylS_family_regulators"/>
</dbReference>
<proteinExistence type="predicted"/>
<gene>
    <name evidence="5" type="ORF">EAV92_14970</name>
</gene>
<keyword evidence="2" id="KW-0238">DNA-binding</keyword>
<accession>A0A3G3K0T9</accession>
<dbReference type="GO" id="GO:0003700">
    <property type="term" value="F:DNA-binding transcription factor activity"/>
    <property type="evidence" value="ECO:0007669"/>
    <property type="project" value="InterPro"/>
</dbReference>
<dbReference type="GO" id="GO:0043565">
    <property type="term" value="F:sequence-specific DNA binding"/>
    <property type="evidence" value="ECO:0007669"/>
    <property type="project" value="InterPro"/>
</dbReference>
<evidence type="ECO:0000313" key="5">
    <source>
        <dbReference type="EMBL" id="AYQ73761.1"/>
    </source>
</evidence>
<dbReference type="SUPFAM" id="SSF46689">
    <property type="entry name" value="Homeodomain-like"/>
    <property type="match status" value="1"/>
</dbReference>
<dbReference type="InterPro" id="IPR046532">
    <property type="entry name" value="DUF6597"/>
</dbReference>
<dbReference type="InterPro" id="IPR009057">
    <property type="entry name" value="Homeodomain-like_sf"/>
</dbReference>
<keyword evidence="3" id="KW-0804">Transcription</keyword>
<evidence type="ECO:0000256" key="3">
    <source>
        <dbReference type="ARBA" id="ARBA00023163"/>
    </source>
</evidence>
<keyword evidence="6" id="KW-1185">Reference proteome</keyword>
<dbReference type="RefSeq" id="WP_123041845.1">
    <property type="nucleotide sequence ID" value="NZ_CP033433.1"/>
</dbReference>
<name>A0A3G3K0T9_9BACL</name>
<dbReference type="PROSITE" id="PS01124">
    <property type="entry name" value="HTH_ARAC_FAMILY_2"/>
    <property type="match status" value="1"/>
</dbReference>
<dbReference type="PANTHER" id="PTHR46796">
    <property type="entry name" value="HTH-TYPE TRANSCRIPTIONAL ACTIVATOR RHAS-RELATED"/>
    <property type="match status" value="1"/>
</dbReference>
<evidence type="ECO:0000256" key="1">
    <source>
        <dbReference type="ARBA" id="ARBA00023015"/>
    </source>
</evidence>
<evidence type="ECO:0000259" key="4">
    <source>
        <dbReference type="PROSITE" id="PS01124"/>
    </source>
</evidence>
<keyword evidence="1" id="KW-0805">Transcription regulation</keyword>
<dbReference type="AlphaFoldDB" id="A0A3G3K0T9"/>
<dbReference type="Pfam" id="PF20240">
    <property type="entry name" value="DUF6597"/>
    <property type="match status" value="1"/>
</dbReference>
<dbReference type="KEGG" id="coh:EAV92_14970"/>